<feature type="transmembrane region" description="Helical" evidence="11">
    <location>
        <begin position="356"/>
        <end position="375"/>
    </location>
</feature>
<evidence type="ECO:0000256" key="10">
    <source>
        <dbReference type="SAM" id="MobiDB-lite"/>
    </source>
</evidence>
<comment type="subcellular location">
    <subcellularLocation>
        <location evidence="1">Mitochondrion membrane</location>
    </subcellularLocation>
</comment>
<dbReference type="OrthoDB" id="8921675at2759"/>
<feature type="region of interest" description="Disordered" evidence="10">
    <location>
        <begin position="1"/>
        <end position="57"/>
    </location>
</feature>
<keyword evidence="3" id="KW-0813">Transport</keyword>
<dbReference type="GO" id="GO:0046933">
    <property type="term" value="F:proton-transporting ATP synthase activity, rotational mechanism"/>
    <property type="evidence" value="ECO:0007669"/>
    <property type="project" value="TreeGrafter"/>
</dbReference>
<evidence type="ECO:0000256" key="3">
    <source>
        <dbReference type="ARBA" id="ARBA00022448"/>
    </source>
</evidence>
<keyword evidence="8 11" id="KW-0472">Membrane</keyword>
<keyword evidence="13" id="KW-1185">Reference proteome</keyword>
<dbReference type="Proteomes" id="UP000319801">
    <property type="component" value="Unassembled WGS sequence"/>
</dbReference>
<evidence type="ECO:0000313" key="12">
    <source>
        <dbReference type="EMBL" id="TSK14789.1"/>
    </source>
</evidence>
<evidence type="ECO:0000256" key="8">
    <source>
        <dbReference type="ARBA" id="ARBA00023136"/>
    </source>
</evidence>
<keyword evidence="6" id="KW-0406">Ion transport</keyword>
<evidence type="ECO:0000256" key="7">
    <source>
        <dbReference type="ARBA" id="ARBA00023128"/>
    </source>
</evidence>
<evidence type="ECO:0000256" key="5">
    <source>
        <dbReference type="ARBA" id="ARBA00022781"/>
    </source>
</evidence>
<protein>
    <submittedName>
        <fullName evidence="12">Uncharacterized protein</fullName>
    </submittedName>
</protein>
<keyword evidence="11" id="KW-1133">Transmembrane helix</keyword>
<keyword evidence="5" id="KW-0375">Hydrogen ion transport</keyword>
<sequence length="392" mass="44299">MSPESKISKSTNKPKELLSTTLKHTNHKDKINKVQTVSESQVKSESKKGEKVSVDKDNKLLQNPAFTLASTASQVLPTEEMHGDNLKLKTKWLAKREKEISKQDKLLTQAKIKFNLLPQPEKSYNDTFTTSVKNTHILEKETASGQKHVTQKQPSQMSTHKINCSASKPLQKVPLSTDWQDKEENANVTEQIQNIPNPLTKDYDLSSADKQQRVCVFQTKTCVWDHIQYGLNRRRSDDVSVFFPTVSAHKLTFTKSVNSSKSVLNPRNAPVTISHQQFPVLQSSVQKPVLSSRFQNLSVLPYSPDIVTGYGETFCISSHSETLCEHALLKCRTSKPSSPSQGWQWYYRKYIDVQKGGIGGIAMLIGSYCVLSYVWRYPHIRTSIKGCIQVQE</sequence>
<keyword evidence="7" id="KW-0496">Mitochondrion</keyword>
<dbReference type="InterPro" id="IPR019344">
    <property type="entry name" value="F1F0-ATPsyn_F_prd"/>
</dbReference>
<comment type="caution">
    <text evidence="12">The sequence shown here is derived from an EMBL/GenBank/DDBJ whole genome shotgun (WGS) entry which is preliminary data.</text>
</comment>
<evidence type="ECO:0000313" key="13">
    <source>
        <dbReference type="Proteomes" id="UP000319801"/>
    </source>
</evidence>
<evidence type="ECO:0000256" key="2">
    <source>
        <dbReference type="ARBA" id="ARBA00005895"/>
    </source>
</evidence>
<evidence type="ECO:0000256" key="4">
    <source>
        <dbReference type="ARBA" id="ARBA00022547"/>
    </source>
</evidence>
<name>A0A556TJ75_BAGYA</name>
<evidence type="ECO:0000256" key="6">
    <source>
        <dbReference type="ARBA" id="ARBA00023065"/>
    </source>
</evidence>
<dbReference type="PANTHER" id="PTHR13080">
    <property type="entry name" value="ATP SYNTHASE F CHAIN, MITOCHONDRIAL-RELATED"/>
    <property type="match status" value="1"/>
</dbReference>
<dbReference type="GO" id="GO:0045259">
    <property type="term" value="C:proton-transporting ATP synthase complex"/>
    <property type="evidence" value="ECO:0007669"/>
    <property type="project" value="UniProtKB-KW"/>
</dbReference>
<dbReference type="PANTHER" id="PTHR13080:SF20">
    <property type="entry name" value="ATP SYNTHASE SUBUNIT F, MITOCHONDRIAL-RELATED"/>
    <property type="match status" value="1"/>
</dbReference>
<keyword evidence="11" id="KW-0812">Transmembrane</keyword>
<evidence type="ECO:0000256" key="11">
    <source>
        <dbReference type="SAM" id="Phobius"/>
    </source>
</evidence>
<organism evidence="12 13">
    <name type="scientific">Bagarius yarrelli</name>
    <name type="common">Goonch</name>
    <name type="synonym">Bagrus yarrelli</name>
    <dbReference type="NCBI Taxonomy" id="175774"/>
    <lineage>
        <taxon>Eukaryota</taxon>
        <taxon>Metazoa</taxon>
        <taxon>Chordata</taxon>
        <taxon>Craniata</taxon>
        <taxon>Vertebrata</taxon>
        <taxon>Euteleostomi</taxon>
        <taxon>Actinopterygii</taxon>
        <taxon>Neopterygii</taxon>
        <taxon>Teleostei</taxon>
        <taxon>Ostariophysi</taxon>
        <taxon>Siluriformes</taxon>
        <taxon>Sisoridae</taxon>
        <taxon>Sisorinae</taxon>
        <taxon>Bagarius</taxon>
    </lineage>
</organism>
<accession>A0A556TJ75</accession>
<dbReference type="GO" id="GO:0031966">
    <property type="term" value="C:mitochondrial membrane"/>
    <property type="evidence" value="ECO:0007669"/>
    <property type="project" value="UniProtKB-SubCell"/>
</dbReference>
<evidence type="ECO:0000256" key="1">
    <source>
        <dbReference type="ARBA" id="ARBA00004325"/>
    </source>
</evidence>
<keyword evidence="4" id="KW-0138">CF(0)</keyword>
<evidence type="ECO:0000256" key="9">
    <source>
        <dbReference type="ARBA" id="ARBA00023310"/>
    </source>
</evidence>
<comment type="similarity">
    <text evidence="2">Belongs to the ATPase F chain family.</text>
</comment>
<reference evidence="12 13" key="1">
    <citation type="journal article" date="2019" name="Genome Biol. Evol.">
        <title>Whole-Genome Sequencing of the Giant Devil Catfish, Bagarius yarrelli.</title>
        <authorList>
            <person name="Jiang W."/>
            <person name="Lv Y."/>
            <person name="Cheng L."/>
            <person name="Yang K."/>
            <person name="Chao B."/>
            <person name="Wang X."/>
            <person name="Li Y."/>
            <person name="Pan X."/>
            <person name="You X."/>
            <person name="Zhang Y."/>
            <person name="Yang J."/>
            <person name="Li J."/>
            <person name="Zhang X."/>
            <person name="Liu S."/>
            <person name="Sun C."/>
            <person name="Yang J."/>
            <person name="Shi Q."/>
        </authorList>
    </citation>
    <scope>NUCLEOTIDE SEQUENCE [LARGE SCALE GENOMIC DNA]</scope>
    <source>
        <strain evidence="12">JWS20170419001</strain>
        <tissue evidence="12">Muscle</tissue>
    </source>
</reference>
<dbReference type="EMBL" id="VCAZ01000002">
    <property type="protein sequence ID" value="TSK14789.1"/>
    <property type="molecule type" value="Genomic_DNA"/>
</dbReference>
<feature type="compositionally biased region" description="Basic and acidic residues" evidence="10">
    <location>
        <begin position="42"/>
        <end position="57"/>
    </location>
</feature>
<dbReference type="AlphaFoldDB" id="A0A556TJ75"/>
<proteinExistence type="inferred from homology"/>
<dbReference type="GO" id="GO:0042776">
    <property type="term" value="P:proton motive force-driven mitochondrial ATP synthesis"/>
    <property type="evidence" value="ECO:0007669"/>
    <property type="project" value="TreeGrafter"/>
</dbReference>
<gene>
    <name evidence="12" type="ORF">Baya_0772</name>
</gene>
<keyword evidence="9" id="KW-0066">ATP synthesis</keyword>